<dbReference type="OrthoDB" id="107798at2157"/>
<keyword evidence="3" id="KW-1185">Reference proteome</keyword>
<feature type="transmembrane region" description="Helical" evidence="1">
    <location>
        <begin position="116"/>
        <end position="135"/>
    </location>
</feature>
<keyword evidence="1" id="KW-0812">Transmembrane</keyword>
<feature type="transmembrane region" description="Helical" evidence="1">
    <location>
        <begin position="12"/>
        <end position="38"/>
    </location>
</feature>
<dbReference type="RefSeq" id="WP_012572107.1">
    <property type="nucleotide sequence ID" value="NC_011529.1"/>
</dbReference>
<accession>B6YX22</accession>
<dbReference type="PATRIC" id="fig|523850.10.peg.1154"/>
<feature type="transmembrane region" description="Helical" evidence="1">
    <location>
        <begin position="155"/>
        <end position="172"/>
    </location>
</feature>
<dbReference type="AlphaFoldDB" id="B6YX22"/>
<dbReference type="HOGENOM" id="CLU_097044_0_0_2"/>
<dbReference type="PANTHER" id="PTHR39419">
    <property type="entry name" value="SLL0814 PROTEIN"/>
    <property type="match status" value="1"/>
</dbReference>
<reference evidence="2 3" key="1">
    <citation type="journal article" date="2008" name="J. Bacteriol.">
        <title>The complete genome sequence of Thermococcus onnurineus NA1 reveals a mixed heterotrophic and carboxydotrophic metabolism.</title>
        <authorList>
            <person name="Lee H.S."/>
            <person name="Kang S.G."/>
            <person name="Bae S.S."/>
            <person name="Lim J.K."/>
            <person name="Cho Y."/>
            <person name="Kim Y.J."/>
            <person name="Jeon J.H."/>
            <person name="Cha S.S."/>
            <person name="Kwon K.K."/>
            <person name="Kim H.T."/>
            <person name="Park C.J."/>
            <person name="Lee H.W."/>
            <person name="Kim S.I."/>
            <person name="Chun J."/>
            <person name="Colwell R.R."/>
            <person name="Kim S.J."/>
            <person name="Lee J.H."/>
        </authorList>
    </citation>
    <scope>NUCLEOTIDE SEQUENCE [LARGE SCALE GENOMIC DNA]</scope>
    <source>
        <strain evidence="2 3">NA1</strain>
    </source>
</reference>
<keyword evidence="1" id="KW-0472">Membrane</keyword>
<keyword evidence="1" id="KW-1133">Transmembrane helix</keyword>
<dbReference type="EMBL" id="CP000855">
    <property type="protein sequence ID" value="ACJ16635.1"/>
    <property type="molecule type" value="Genomic_DNA"/>
</dbReference>
<sequence length="232" mass="26476">MDNSNNRLKAAMLLIIGANILKKSPVYILLYFLAFALLSRREWKSLPALLGWAMLVGFLAEFVGTRMCLPFSCYEYVNLQPQILEIAVFVPLAWAIFGAISYLTASFLFARKYHRLLFASLLMVVLDLSIDPIMTSWSGWVWKTSTTINWFGIPWTNYAGWFIVSLVIFYLYERFSDASICHSLRKFGPPIYLLEMLTFAVYAPESVKVPTMVAFLISLVLVIPLSLKRLGE</sequence>
<protein>
    <recommendedName>
        <fullName evidence="4">Carotenoid biosynthesis protein</fullName>
    </recommendedName>
</protein>
<dbReference type="KEGG" id="ton:TON_1147"/>
<dbReference type="InterPro" id="IPR007354">
    <property type="entry name" value="CruF-like"/>
</dbReference>
<evidence type="ECO:0008006" key="4">
    <source>
        <dbReference type="Google" id="ProtNLM"/>
    </source>
</evidence>
<dbReference type="Proteomes" id="UP000002727">
    <property type="component" value="Chromosome"/>
</dbReference>
<dbReference type="PANTHER" id="PTHR39419:SF1">
    <property type="entry name" value="SLL0814 PROTEIN"/>
    <property type="match status" value="1"/>
</dbReference>
<gene>
    <name evidence="2" type="ordered locus">TON_1147</name>
</gene>
<dbReference type="eggNOG" id="arCOG02835">
    <property type="taxonomic scope" value="Archaea"/>
</dbReference>
<feature type="transmembrane region" description="Helical" evidence="1">
    <location>
        <begin position="83"/>
        <end position="109"/>
    </location>
</feature>
<evidence type="ECO:0000256" key="1">
    <source>
        <dbReference type="SAM" id="Phobius"/>
    </source>
</evidence>
<dbReference type="Pfam" id="PF04240">
    <property type="entry name" value="Caroten_synth"/>
    <property type="match status" value="1"/>
</dbReference>
<organism evidence="2 3">
    <name type="scientific">Thermococcus onnurineus (strain NA1)</name>
    <dbReference type="NCBI Taxonomy" id="523850"/>
    <lineage>
        <taxon>Archaea</taxon>
        <taxon>Methanobacteriati</taxon>
        <taxon>Methanobacteriota</taxon>
        <taxon>Thermococci</taxon>
        <taxon>Thermococcales</taxon>
        <taxon>Thermococcaceae</taxon>
        <taxon>Thermococcus</taxon>
    </lineage>
</organism>
<name>B6YX22_THEON</name>
<dbReference type="STRING" id="523850.TON_1147"/>
<evidence type="ECO:0000313" key="2">
    <source>
        <dbReference type="EMBL" id="ACJ16635.1"/>
    </source>
</evidence>
<feature type="transmembrane region" description="Helical" evidence="1">
    <location>
        <begin position="45"/>
        <end position="63"/>
    </location>
</feature>
<evidence type="ECO:0000313" key="3">
    <source>
        <dbReference type="Proteomes" id="UP000002727"/>
    </source>
</evidence>
<dbReference type="GeneID" id="7018169"/>
<proteinExistence type="predicted"/>